<organism evidence="1 2">
    <name type="scientific">Sandaracinobacter neustonicus</name>
    <dbReference type="NCBI Taxonomy" id="1715348"/>
    <lineage>
        <taxon>Bacteria</taxon>
        <taxon>Pseudomonadati</taxon>
        <taxon>Pseudomonadota</taxon>
        <taxon>Alphaproteobacteria</taxon>
        <taxon>Sphingomonadales</taxon>
        <taxon>Sphingosinicellaceae</taxon>
        <taxon>Sandaracinobacter</taxon>
    </lineage>
</organism>
<dbReference type="RefSeq" id="WP_140927612.1">
    <property type="nucleotide sequence ID" value="NZ_VFSU01000019.1"/>
</dbReference>
<comment type="caution">
    <text evidence="1">The sequence shown here is derived from an EMBL/GenBank/DDBJ whole genome shotgun (WGS) entry which is preliminary data.</text>
</comment>
<keyword evidence="2" id="KW-1185">Reference proteome</keyword>
<dbReference type="InterPro" id="IPR022269">
    <property type="entry name" value="SO_2930-like_C"/>
</dbReference>
<accession>A0A501XQ05</accession>
<name>A0A501XQ05_9SPHN</name>
<dbReference type="EMBL" id="VFSU01000019">
    <property type="protein sequence ID" value="TPE62187.1"/>
    <property type="molecule type" value="Genomic_DNA"/>
</dbReference>
<gene>
    <name evidence="1" type="ORF">FJQ54_06555</name>
</gene>
<evidence type="ECO:0000313" key="2">
    <source>
        <dbReference type="Proteomes" id="UP000319897"/>
    </source>
</evidence>
<dbReference type="Proteomes" id="UP000319897">
    <property type="component" value="Unassembled WGS sequence"/>
</dbReference>
<reference evidence="1 2" key="1">
    <citation type="submission" date="2019-06" db="EMBL/GenBank/DDBJ databases">
        <authorList>
            <person name="Lee I."/>
            <person name="Jang G.I."/>
            <person name="Hwang C.Y."/>
        </authorList>
    </citation>
    <scope>NUCLEOTIDE SEQUENCE [LARGE SCALE GENOMIC DNA]</scope>
    <source>
        <strain evidence="1 2">PAMC 28131</strain>
    </source>
</reference>
<evidence type="ECO:0000313" key="1">
    <source>
        <dbReference type="EMBL" id="TPE62187.1"/>
    </source>
</evidence>
<proteinExistence type="predicted"/>
<sequence>MTRWPMALLILLLAACGQPQGVRFHENTDPADLAEWGVLHRDGTQLQLAEGVIPYELATPLFTDHASKLRTIWMPPGKAAAYNPATALEFPVGTILSKTFYYPLDEQGRAIATHGPAELRGNALDVRHVRLIETRLLVRRETGWVALPYVWNPDGTAARLKRIGGVEKLTLAPGVAGPGGDFAYVIPSSTQCGACHVPDAATKALAPIGPTARSLNIPSPFISGHPNQLHLLADGGQLSGLPASPPANAVWTKSAQPLEARARAYLDVNCGHCHSATGPARTSGLHLDAATPLSHDLGLCKPPVAAGQGTGDRQFDIVPGQPERSILIFRMQSLKPNEMMPEIGRTTAHAQGIALISSWIAAMKGSCTVER</sequence>
<dbReference type="PROSITE" id="PS51257">
    <property type="entry name" value="PROKAR_LIPOPROTEIN"/>
    <property type="match status" value="1"/>
</dbReference>
<dbReference type="NCBIfam" id="TIGR03806">
    <property type="entry name" value="chp_HNE_0200"/>
    <property type="match status" value="1"/>
</dbReference>
<evidence type="ECO:0008006" key="3">
    <source>
        <dbReference type="Google" id="ProtNLM"/>
    </source>
</evidence>
<dbReference type="OrthoDB" id="338827at2"/>
<protein>
    <recommendedName>
        <fullName evidence="3">Cytochrome c domain-containing protein</fullName>
    </recommendedName>
</protein>
<dbReference type="AlphaFoldDB" id="A0A501XQ05"/>